<evidence type="ECO:0008006" key="3">
    <source>
        <dbReference type="Google" id="ProtNLM"/>
    </source>
</evidence>
<comment type="caution">
    <text evidence="1">The sequence shown here is derived from an EMBL/GenBank/DDBJ whole genome shotgun (WGS) entry which is preliminary data.</text>
</comment>
<proteinExistence type="predicted"/>
<gene>
    <name evidence="1" type="ORF">JJQ90_11400</name>
</gene>
<organism evidence="1 2">
    <name type="scientific">Falsiroseomonas oleicola</name>
    <dbReference type="NCBI Taxonomy" id="2801474"/>
    <lineage>
        <taxon>Bacteria</taxon>
        <taxon>Pseudomonadati</taxon>
        <taxon>Pseudomonadota</taxon>
        <taxon>Alphaproteobacteria</taxon>
        <taxon>Acetobacterales</taxon>
        <taxon>Roseomonadaceae</taxon>
        <taxon>Falsiroseomonas</taxon>
    </lineage>
</organism>
<dbReference type="EMBL" id="JAERQM010000003">
    <property type="protein sequence ID" value="MBU8544316.1"/>
    <property type="molecule type" value="Genomic_DNA"/>
</dbReference>
<name>A0ABS6H9Z4_9PROT</name>
<reference evidence="1 2" key="1">
    <citation type="submission" date="2021-01" db="EMBL/GenBank/DDBJ databases">
        <title>Roseomonas sp. nov, a bacterium isolated from an oil production mixture in Yumen Oilfield.</title>
        <authorList>
            <person name="Wu D."/>
        </authorList>
    </citation>
    <scope>NUCLEOTIDE SEQUENCE [LARGE SCALE GENOMIC DNA]</scope>
    <source>
        <strain evidence="1 2">ROY-5-3</strain>
    </source>
</reference>
<evidence type="ECO:0000313" key="2">
    <source>
        <dbReference type="Proteomes" id="UP000689967"/>
    </source>
</evidence>
<dbReference type="RefSeq" id="WP_216875485.1">
    <property type="nucleotide sequence ID" value="NZ_JAERQM010000003.1"/>
</dbReference>
<accession>A0ABS6H9Z4</accession>
<protein>
    <recommendedName>
        <fullName evidence="3">HPt domain-containing protein</fullName>
    </recommendedName>
</protein>
<dbReference type="Proteomes" id="UP000689967">
    <property type="component" value="Unassembled WGS sequence"/>
</dbReference>
<keyword evidence="2" id="KW-1185">Reference proteome</keyword>
<evidence type="ECO:0000313" key="1">
    <source>
        <dbReference type="EMBL" id="MBU8544316.1"/>
    </source>
</evidence>
<sequence>MAASGLGDIAPEADAVLVDLAQRWRAAWPEVDRICDDLEAAELRGDVAGQAACHRRSGAVFATLATIEEAIAAAPAHGAEGLAVKAALLARVFLGPHEPLPRNRNLARSLAADALRLAPFAAEVEA</sequence>